<dbReference type="EMBL" id="FNCH01000005">
    <property type="protein sequence ID" value="SDG32059.1"/>
    <property type="molecule type" value="Genomic_DNA"/>
</dbReference>
<dbReference type="Proteomes" id="UP000199643">
    <property type="component" value="Unassembled WGS sequence"/>
</dbReference>
<accession>A0A1G7TBP3</accession>
<gene>
    <name evidence="1" type="ORF">SAMN05421827_105126</name>
</gene>
<dbReference type="RefSeq" id="WP_090498785.1">
    <property type="nucleotide sequence ID" value="NZ_FNCH01000005.1"/>
</dbReference>
<dbReference type="STRING" id="405671.SAMN05421827_105126"/>
<keyword evidence="2" id="KW-1185">Reference proteome</keyword>
<organism evidence="1 2">
    <name type="scientific">Pedobacter terrae</name>
    <dbReference type="NCBI Taxonomy" id="405671"/>
    <lineage>
        <taxon>Bacteria</taxon>
        <taxon>Pseudomonadati</taxon>
        <taxon>Bacteroidota</taxon>
        <taxon>Sphingobacteriia</taxon>
        <taxon>Sphingobacteriales</taxon>
        <taxon>Sphingobacteriaceae</taxon>
        <taxon>Pedobacter</taxon>
    </lineage>
</organism>
<evidence type="ECO:0000313" key="1">
    <source>
        <dbReference type="EMBL" id="SDG32059.1"/>
    </source>
</evidence>
<dbReference type="AlphaFoldDB" id="A0A1G7TBP3"/>
<proteinExistence type="predicted"/>
<protein>
    <submittedName>
        <fullName evidence="1">Uncharacterized protein</fullName>
    </submittedName>
</protein>
<reference evidence="2" key="1">
    <citation type="submission" date="2016-10" db="EMBL/GenBank/DDBJ databases">
        <authorList>
            <person name="Varghese N."/>
            <person name="Submissions S."/>
        </authorList>
    </citation>
    <scope>NUCLEOTIDE SEQUENCE [LARGE SCALE GENOMIC DNA]</scope>
    <source>
        <strain evidence="2">DSM 17933</strain>
    </source>
</reference>
<evidence type="ECO:0000313" key="2">
    <source>
        <dbReference type="Proteomes" id="UP000199643"/>
    </source>
</evidence>
<sequence>MKKDLTGWIEIKIESDLPSLNIDVYLCYNERDNFQFRMPKSAGLIAKMFKAKEVTHYKMNDGKDNDTPTS</sequence>
<name>A0A1G7TBP3_9SPHI</name>